<protein>
    <submittedName>
        <fullName evidence="1">Uncharacterized protein</fullName>
    </submittedName>
</protein>
<geneLocation type="plasmid" evidence="1 2">
    <name>PPGU16_p1</name>
</geneLocation>
<keyword evidence="2" id="KW-1185">Reference proteome</keyword>
<organism evidence="1 2">
    <name type="scientific">Paraburkholderia largidicola</name>
    <dbReference type="NCBI Taxonomy" id="3014751"/>
    <lineage>
        <taxon>Bacteria</taxon>
        <taxon>Pseudomonadati</taxon>
        <taxon>Pseudomonadota</taxon>
        <taxon>Betaproteobacteria</taxon>
        <taxon>Burkholderiales</taxon>
        <taxon>Burkholderiaceae</taxon>
        <taxon>Paraburkholderia</taxon>
    </lineage>
</organism>
<dbReference type="AlphaFoldDB" id="A0A7I8BXT8"/>
<dbReference type="RefSeq" id="WP_180726294.1">
    <property type="nucleotide sequence ID" value="NZ_AP023176.1"/>
</dbReference>
<dbReference type="KEGG" id="plad:PPGU16_58370"/>
<accession>A0A7I8BXT8</accession>
<gene>
    <name evidence="1" type="ORF">PPGU16_58370</name>
</gene>
<name>A0A7I8BXT8_9BURK</name>
<dbReference type="EMBL" id="AP023176">
    <property type="protein sequence ID" value="BCF92770.1"/>
    <property type="molecule type" value="Genomic_DNA"/>
</dbReference>
<evidence type="ECO:0000313" key="2">
    <source>
        <dbReference type="Proteomes" id="UP000510888"/>
    </source>
</evidence>
<evidence type="ECO:0000313" key="1">
    <source>
        <dbReference type="EMBL" id="BCF92770.1"/>
    </source>
</evidence>
<dbReference type="Proteomes" id="UP000510888">
    <property type="component" value="Plasmid PPGU16_p1"/>
</dbReference>
<keyword evidence="1" id="KW-0614">Plasmid</keyword>
<reference evidence="1 2" key="1">
    <citation type="journal article" date="2020" name="Genes (Basel)">
        <title>Genomic Comparison of Insect Gut Symbionts from Divergent Burkholderia Subclades.</title>
        <authorList>
            <person name="Takeshita K."/>
            <person name="Kikuchi Y."/>
        </authorList>
    </citation>
    <scope>NUCLEOTIDE SEQUENCE [LARGE SCALE GENOMIC DNA]</scope>
    <source>
        <strain evidence="1 2">PGU16</strain>
        <plasmid evidence="1 2">PPGU16_p1</plasmid>
    </source>
</reference>
<sequence>MDNRLIPLEPLSQVVFIHDYFQLVFQEERLSVYNRSAVANGESLTWQGTTGFCDKLVGLIGQGVVAVTRTDAYVLCLHFSNGATFYIEADHEPSWPEAFDFIGRNLFWYHELNG</sequence>
<proteinExistence type="predicted"/>